<keyword evidence="10" id="KW-0464">Manganese</keyword>
<evidence type="ECO:0000256" key="1">
    <source>
        <dbReference type="ARBA" id="ARBA00000983"/>
    </source>
</evidence>
<comment type="cofactor">
    <cofactor evidence="3">
        <name>Mg(2+)</name>
        <dbReference type="ChEBI" id="CHEBI:18420"/>
    </cofactor>
</comment>
<evidence type="ECO:0000256" key="6">
    <source>
        <dbReference type="ARBA" id="ARBA00022722"/>
    </source>
</evidence>
<dbReference type="InterPro" id="IPR040603">
    <property type="entry name" value="FAN1_SAP_bact"/>
</dbReference>
<dbReference type="Pfam" id="PF18081">
    <property type="entry name" value="FANC_SAP"/>
    <property type="match status" value="1"/>
</dbReference>
<evidence type="ECO:0000256" key="4">
    <source>
        <dbReference type="ARBA" id="ARBA00005533"/>
    </source>
</evidence>
<dbReference type="PANTHER" id="PTHR15749:SF4">
    <property type="entry name" value="FANCONI-ASSOCIATED NUCLEASE 1"/>
    <property type="match status" value="1"/>
</dbReference>
<evidence type="ECO:0000256" key="2">
    <source>
        <dbReference type="ARBA" id="ARBA00001936"/>
    </source>
</evidence>
<reference evidence="12 13" key="1">
    <citation type="submission" date="2023-10" db="EMBL/GenBank/DDBJ databases">
        <title>Noviherbaspirillum sp. CPCC 100848 genome assembly.</title>
        <authorList>
            <person name="Li X.Y."/>
            <person name="Fang X.M."/>
        </authorList>
    </citation>
    <scope>NUCLEOTIDE SEQUENCE [LARGE SCALE GENOMIC DNA]</scope>
    <source>
        <strain evidence="12 13">CPCC 100848</strain>
    </source>
</reference>
<dbReference type="SMART" id="SM00990">
    <property type="entry name" value="VRR_NUC"/>
    <property type="match status" value="1"/>
</dbReference>
<comment type="caution">
    <text evidence="12">The sequence shown here is derived from an EMBL/GenBank/DDBJ whole genome shotgun (WGS) entry which is preliminary data.</text>
</comment>
<dbReference type="Pfam" id="PF21315">
    <property type="entry name" value="FAN1_HTH"/>
    <property type="match status" value="1"/>
</dbReference>
<evidence type="ECO:0000256" key="9">
    <source>
        <dbReference type="ARBA" id="ARBA00022842"/>
    </source>
</evidence>
<dbReference type="InterPro" id="IPR033315">
    <property type="entry name" value="Fan1-like"/>
</dbReference>
<keyword evidence="7" id="KW-0479">Metal-binding</keyword>
<evidence type="ECO:0000256" key="7">
    <source>
        <dbReference type="ARBA" id="ARBA00022723"/>
    </source>
</evidence>
<comment type="similarity">
    <text evidence="4">Belongs to the FAN1 family.</text>
</comment>
<dbReference type="EMBL" id="JAWIIV010000025">
    <property type="protein sequence ID" value="MEC4722036.1"/>
    <property type="molecule type" value="Genomic_DNA"/>
</dbReference>
<dbReference type="Pfam" id="PF08774">
    <property type="entry name" value="VRR_NUC"/>
    <property type="match status" value="1"/>
</dbReference>
<evidence type="ECO:0000256" key="10">
    <source>
        <dbReference type="ARBA" id="ARBA00023211"/>
    </source>
</evidence>
<evidence type="ECO:0000256" key="8">
    <source>
        <dbReference type="ARBA" id="ARBA00022801"/>
    </source>
</evidence>
<keyword evidence="6" id="KW-0540">Nuclease</keyword>
<evidence type="ECO:0000259" key="11">
    <source>
        <dbReference type="SMART" id="SM00990"/>
    </source>
</evidence>
<name>A0ABU6JEE4_9BURK</name>
<keyword evidence="13" id="KW-1185">Reference proteome</keyword>
<evidence type="ECO:0000313" key="12">
    <source>
        <dbReference type="EMBL" id="MEC4722036.1"/>
    </source>
</evidence>
<proteinExistence type="inferred from homology"/>
<comment type="catalytic activity">
    <reaction evidence="1">
        <text>Hydrolytically removes 5'-nucleotides successively from the 3'-hydroxy termini of 3'-hydroxy-terminated oligonucleotides.</text>
        <dbReference type="EC" id="3.1.4.1"/>
    </reaction>
</comment>
<dbReference type="InterPro" id="IPR014883">
    <property type="entry name" value="VRR_NUC"/>
</dbReference>
<keyword evidence="9" id="KW-0460">Magnesium</keyword>
<keyword evidence="8" id="KW-0378">Hydrolase</keyword>
<dbReference type="InterPro" id="IPR011856">
    <property type="entry name" value="tRNA_endonuc-like_dom_sf"/>
</dbReference>
<sequence>MNRTLDNPLYYLDNFHRVVEWIDRQYCALMNAGERAFIQAFQGLPQASQALLVRMIMRKGDLFRLSKLHYDEIGCIRTAAAPLLEQGWVQGDPPLSIDVVFAVLTKPELACVFKDIKANARKAEQLELLREKHADEKPLGEWCRALDERVYRLLIGDMCDRFRLMFFGNLRQDWTEFVLADLGIFRYEQVPLSSASMAFRARDDIDHYLHLHSCRQRFHDGEPLADILQAVPAQPFENAWLEGRRAKLLYRIAQQCEKSGMLAEALEIYIRCSYGGARIRAIRVMERLEQFDGAHALALEAAEHPEDDAEHQQLLRILPRLRRKLGLTAKTARAKASPVDSIALVLPQPELDIHVEHVVRTHLSSEAAPAYYVENTLINSLFGLLCWQAIFHPVPGAFFHPFHSGPADLTAPDFHRRREDQFEQCLAQLDSGAYRQTILANLEAKAYIQSPFVAWGAITPALVEQALDCIPPAHLKKWFRRILADVRSNRNGFPDLIQFWPQDKRYRMIEVKGPGDRLQDNQVRWLEFCAQHDMPVTVCYVRWQEASC</sequence>
<dbReference type="Proteomes" id="UP001352263">
    <property type="component" value="Unassembled WGS sequence"/>
</dbReference>
<protein>
    <recommendedName>
        <fullName evidence="5">phosphodiesterase I</fullName>
        <ecNumber evidence="5">3.1.4.1</ecNumber>
    </recommendedName>
</protein>
<evidence type="ECO:0000256" key="3">
    <source>
        <dbReference type="ARBA" id="ARBA00001946"/>
    </source>
</evidence>
<dbReference type="InterPro" id="IPR049125">
    <property type="entry name" value="FAN1-like_WH"/>
</dbReference>
<accession>A0ABU6JEE4</accession>
<dbReference type="Gene3D" id="3.40.1350.10">
    <property type="match status" value="1"/>
</dbReference>
<gene>
    <name evidence="12" type="ORF">RY831_22980</name>
</gene>
<feature type="domain" description="VRR-NUC" evidence="11">
    <location>
        <begin position="429"/>
        <end position="543"/>
    </location>
</feature>
<dbReference type="RefSeq" id="WP_326508717.1">
    <property type="nucleotide sequence ID" value="NZ_JAWIIV010000025.1"/>
</dbReference>
<dbReference type="EC" id="3.1.4.1" evidence="5"/>
<evidence type="ECO:0000313" key="13">
    <source>
        <dbReference type="Proteomes" id="UP001352263"/>
    </source>
</evidence>
<evidence type="ECO:0000256" key="5">
    <source>
        <dbReference type="ARBA" id="ARBA00012029"/>
    </source>
</evidence>
<organism evidence="12 13">
    <name type="scientific">Noviherbaspirillum album</name>
    <dbReference type="NCBI Taxonomy" id="3080276"/>
    <lineage>
        <taxon>Bacteria</taxon>
        <taxon>Pseudomonadati</taxon>
        <taxon>Pseudomonadota</taxon>
        <taxon>Betaproteobacteria</taxon>
        <taxon>Burkholderiales</taxon>
        <taxon>Oxalobacteraceae</taxon>
        <taxon>Noviherbaspirillum</taxon>
    </lineage>
</organism>
<dbReference type="PANTHER" id="PTHR15749">
    <property type="entry name" value="FANCONI-ASSOCIATED NUCLEASE 1"/>
    <property type="match status" value="1"/>
</dbReference>
<comment type="cofactor">
    <cofactor evidence="2">
        <name>Mn(2+)</name>
        <dbReference type="ChEBI" id="CHEBI:29035"/>
    </cofactor>
</comment>